<evidence type="ECO:0000313" key="12">
    <source>
        <dbReference type="EMBL" id="OAH99692.1"/>
    </source>
</evidence>
<gene>
    <name evidence="12" type="ORF">A1353_20400</name>
</gene>
<dbReference type="Pfam" id="PF07715">
    <property type="entry name" value="Plug"/>
    <property type="match status" value="1"/>
</dbReference>
<dbReference type="GO" id="GO:0044718">
    <property type="term" value="P:siderophore transmembrane transport"/>
    <property type="evidence" value="ECO:0007669"/>
    <property type="project" value="TreeGrafter"/>
</dbReference>
<evidence type="ECO:0000259" key="11">
    <source>
        <dbReference type="Pfam" id="PF07715"/>
    </source>
</evidence>
<dbReference type="SUPFAM" id="SSF56935">
    <property type="entry name" value="Porins"/>
    <property type="match status" value="1"/>
</dbReference>
<keyword evidence="6 8" id="KW-0472">Membrane</keyword>
<comment type="subcellular location">
    <subcellularLocation>
        <location evidence="1 8">Cell outer membrane</location>
        <topology evidence="1 8">Multi-pass membrane protein</topology>
    </subcellularLocation>
</comment>
<dbReference type="InterPro" id="IPR000531">
    <property type="entry name" value="Beta-barrel_TonB"/>
</dbReference>
<dbReference type="Proteomes" id="UP000077763">
    <property type="component" value="Unassembled WGS sequence"/>
</dbReference>
<sequence length="660" mass="73699">MVSAEDQNEALNLSVEDLLNVEVTSVAKKAQSLNDAAAAIFVISNEDIKRSGVTNIPDALRLAPGLDIARISANQWAVSSRGFNGRFANKLLVLIDGRNAYARSFSGVYWEDQDVMMEDIDRIEVIRGPGAALWGANAVNGVINIITKNSAETQGGLLTGGGGNQERGFGSLRYGVKLGEETTARAYVKGFDRNQNTLQSGGKADDNWDKVQGGFRLDSQLNTQDALTFQGDVYQATVNQFAYFPQISAPYLSTGNISNERVGGNLLGRFQHTFSPTSDYSLQFYYDAYKHEEAMYTDRRHTLDLQFQHRFGLLDWHEIIWGGAYNYGHDQIVGNQPPNGSAAAINFNPARINDQLASGFIQDEMTLIDNKLWLTIGSRFEHNDYSGFEGQPSAKVMWAPHNQHRLWAGISRAVRTPSRAERYGSVVTRVIPPRQALPPIPCPPACTPAIEVVAHGNTNFKSEEVITYEAGYRTTFSKSVSLDVTGFYNDYRDLRLAQQGTLSINGATGTQSLDFTNSLGGKTYGVEIATIWQMLDWWRWDVNYSWLQTQLNNIGSPQTNLSPQQRVSLRGALSPWQDIDLDFWFRYVDSNFSVGSLSENTIKNYVTLDLRAAWRPFKDVELSVVGQNLLQQSHLEYISENQTYPTMIVRGLYGKISWNF</sequence>
<evidence type="ECO:0000256" key="9">
    <source>
        <dbReference type="RuleBase" id="RU003357"/>
    </source>
</evidence>
<dbReference type="InterPro" id="IPR036942">
    <property type="entry name" value="Beta-barrel_TonB_sf"/>
</dbReference>
<name>A0A177M374_METMH</name>
<evidence type="ECO:0000256" key="7">
    <source>
        <dbReference type="ARBA" id="ARBA00023237"/>
    </source>
</evidence>
<dbReference type="EMBL" id="LUUH01000081">
    <property type="protein sequence ID" value="OAH99692.1"/>
    <property type="molecule type" value="Genomic_DNA"/>
</dbReference>
<dbReference type="InterPro" id="IPR039426">
    <property type="entry name" value="TonB-dep_rcpt-like"/>
</dbReference>
<evidence type="ECO:0000256" key="5">
    <source>
        <dbReference type="ARBA" id="ARBA00023077"/>
    </source>
</evidence>
<organism evidence="12 13">
    <name type="scientific">Methylomonas methanica</name>
    <dbReference type="NCBI Taxonomy" id="421"/>
    <lineage>
        <taxon>Bacteria</taxon>
        <taxon>Pseudomonadati</taxon>
        <taxon>Pseudomonadota</taxon>
        <taxon>Gammaproteobacteria</taxon>
        <taxon>Methylococcales</taxon>
        <taxon>Methylococcaceae</taxon>
        <taxon>Methylomonas</taxon>
    </lineage>
</organism>
<evidence type="ECO:0000256" key="2">
    <source>
        <dbReference type="ARBA" id="ARBA00022448"/>
    </source>
</evidence>
<comment type="similarity">
    <text evidence="8 9">Belongs to the TonB-dependent receptor family.</text>
</comment>
<dbReference type="GO" id="GO:0009279">
    <property type="term" value="C:cell outer membrane"/>
    <property type="evidence" value="ECO:0007669"/>
    <property type="project" value="UniProtKB-SubCell"/>
</dbReference>
<dbReference type="PROSITE" id="PS52016">
    <property type="entry name" value="TONB_DEPENDENT_REC_3"/>
    <property type="match status" value="1"/>
</dbReference>
<evidence type="ECO:0000256" key="6">
    <source>
        <dbReference type="ARBA" id="ARBA00023136"/>
    </source>
</evidence>
<evidence type="ECO:0000259" key="10">
    <source>
        <dbReference type="Pfam" id="PF00593"/>
    </source>
</evidence>
<evidence type="ECO:0000313" key="13">
    <source>
        <dbReference type="Proteomes" id="UP000077763"/>
    </source>
</evidence>
<dbReference type="InterPro" id="IPR037066">
    <property type="entry name" value="Plug_dom_sf"/>
</dbReference>
<keyword evidence="2 8" id="KW-0813">Transport</keyword>
<keyword evidence="4 8" id="KW-0812">Transmembrane</keyword>
<protein>
    <submittedName>
        <fullName evidence="12">TonB-dependent receptor</fullName>
    </submittedName>
</protein>
<dbReference type="Gene3D" id="2.170.130.10">
    <property type="entry name" value="TonB-dependent receptor, plug domain"/>
    <property type="match status" value="1"/>
</dbReference>
<keyword evidence="12" id="KW-0675">Receptor</keyword>
<dbReference type="InterPro" id="IPR012910">
    <property type="entry name" value="Plug_dom"/>
</dbReference>
<feature type="domain" description="TonB-dependent receptor plug" evidence="11">
    <location>
        <begin position="33"/>
        <end position="142"/>
    </location>
</feature>
<keyword evidence="3 8" id="KW-1134">Transmembrane beta strand</keyword>
<reference evidence="12 13" key="1">
    <citation type="submission" date="2016-03" db="EMBL/GenBank/DDBJ databases">
        <authorList>
            <person name="Ploux O."/>
        </authorList>
    </citation>
    <scope>NUCLEOTIDE SEQUENCE [LARGE SCALE GENOMIC DNA]</scope>
    <source>
        <strain evidence="12 13">R-45371</strain>
    </source>
</reference>
<dbReference type="PANTHER" id="PTHR30069">
    <property type="entry name" value="TONB-DEPENDENT OUTER MEMBRANE RECEPTOR"/>
    <property type="match status" value="1"/>
</dbReference>
<keyword evidence="7 8" id="KW-0998">Cell outer membrane</keyword>
<comment type="caution">
    <text evidence="12">The sequence shown here is derived from an EMBL/GenBank/DDBJ whole genome shotgun (WGS) entry which is preliminary data.</text>
</comment>
<evidence type="ECO:0000256" key="8">
    <source>
        <dbReference type="PROSITE-ProRule" id="PRU01360"/>
    </source>
</evidence>
<evidence type="ECO:0000256" key="4">
    <source>
        <dbReference type="ARBA" id="ARBA00022692"/>
    </source>
</evidence>
<evidence type="ECO:0000256" key="1">
    <source>
        <dbReference type="ARBA" id="ARBA00004571"/>
    </source>
</evidence>
<evidence type="ECO:0000256" key="3">
    <source>
        <dbReference type="ARBA" id="ARBA00022452"/>
    </source>
</evidence>
<keyword evidence="5 9" id="KW-0798">TonB box</keyword>
<dbReference type="Pfam" id="PF00593">
    <property type="entry name" value="TonB_dep_Rec_b-barrel"/>
    <property type="match status" value="1"/>
</dbReference>
<feature type="domain" description="TonB-dependent receptor-like beta-barrel" evidence="10">
    <location>
        <begin position="182"/>
        <end position="629"/>
    </location>
</feature>
<proteinExistence type="inferred from homology"/>
<dbReference type="GO" id="GO:0015344">
    <property type="term" value="F:siderophore uptake transmembrane transporter activity"/>
    <property type="evidence" value="ECO:0007669"/>
    <property type="project" value="TreeGrafter"/>
</dbReference>
<dbReference type="Gene3D" id="2.40.170.20">
    <property type="entry name" value="TonB-dependent receptor, beta-barrel domain"/>
    <property type="match status" value="1"/>
</dbReference>
<dbReference type="PANTHER" id="PTHR30069:SF27">
    <property type="entry name" value="BLL4766 PROTEIN"/>
    <property type="match status" value="1"/>
</dbReference>
<dbReference type="AlphaFoldDB" id="A0A177M374"/>
<accession>A0A177M374</accession>